<sequence>MDNAEKQLVLDVLARKDKLEQVLRKCSLPEVFAMGNRITKIGQQRKTREMERELEKSARKIRELIAKEGLPELD</sequence>
<evidence type="ECO:0008006" key="3">
    <source>
        <dbReference type="Google" id="ProtNLM"/>
    </source>
</evidence>
<proteinExistence type="predicted"/>
<comment type="caution">
    <text evidence="1">The sequence shown here is derived from an EMBL/GenBank/DDBJ whole genome shotgun (WGS) entry which is preliminary data.</text>
</comment>
<protein>
    <recommendedName>
        <fullName evidence="3">50S ribosomal protein L29</fullName>
    </recommendedName>
</protein>
<evidence type="ECO:0000313" key="1">
    <source>
        <dbReference type="EMBL" id="GAA4649280.1"/>
    </source>
</evidence>
<dbReference type="EMBL" id="BAABFL010000128">
    <property type="protein sequence ID" value="GAA4649280.1"/>
    <property type="molecule type" value="Genomic_DNA"/>
</dbReference>
<reference evidence="2" key="1">
    <citation type="journal article" date="2019" name="Int. J. Syst. Evol. Microbiol.">
        <title>The Global Catalogue of Microorganisms (GCM) 10K type strain sequencing project: providing services to taxonomists for standard genome sequencing and annotation.</title>
        <authorList>
            <consortium name="The Broad Institute Genomics Platform"/>
            <consortium name="The Broad Institute Genome Sequencing Center for Infectious Disease"/>
            <person name="Wu L."/>
            <person name="Ma J."/>
        </authorList>
    </citation>
    <scope>NUCLEOTIDE SEQUENCE [LARGE SCALE GENOMIC DNA]</scope>
    <source>
        <strain evidence="2">JCM 17805</strain>
    </source>
</reference>
<keyword evidence="2" id="KW-1185">Reference proteome</keyword>
<evidence type="ECO:0000313" key="2">
    <source>
        <dbReference type="Proteomes" id="UP001500604"/>
    </source>
</evidence>
<gene>
    <name evidence="1" type="ORF">GCM10023116_15540</name>
</gene>
<dbReference type="RefSeq" id="WP_345195070.1">
    <property type="nucleotide sequence ID" value="NZ_BAABFL010000128.1"/>
</dbReference>
<dbReference type="Proteomes" id="UP001500604">
    <property type="component" value="Unassembled WGS sequence"/>
</dbReference>
<accession>A0ABP8V2H8</accession>
<name>A0ABP8V2H8_9GAMM</name>
<organism evidence="1 2">
    <name type="scientific">Kistimonas scapharcae</name>
    <dbReference type="NCBI Taxonomy" id="1036133"/>
    <lineage>
        <taxon>Bacteria</taxon>
        <taxon>Pseudomonadati</taxon>
        <taxon>Pseudomonadota</taxon>
        <taxon>Gammaproteobacteria</taxon>
        <taxon>Oceanospirillales</taxon>
        <taxon>Endozoicomonadaceae</taxon>
        <taxon>Kistimonas</taxon>
    </lineage>
</organism>